<protein>
    <submittedName>
        <fullName evidence="2">Uroporphyrinogen decarboxylase</fullName>
    </submittedName>
</protein>
<evidence type="ECO:0000259" key="1">
    <source>
        <dbReference type="Pfam" id="PF01208"/>
    </source>
</evidence>
<proteinExistence type="predicted"/>
<dbReference type="InterPro" id="IPR052024">
    <property type="entry name" value="Methanogen_methyltrans"/>
</dbReference>
<gene>
    <name evidence="2" type="ORF">NCTC12278_01051</name>
</gene>
<keyword evidence="3" id="KW-1185">Reference proteome</keyword>
<dbReference type="KEGG" id="sfer:NCTC12278_01051"/>
<evidence type="ECO:0000313" key="2">
    <source>
        <dbReference type="EMBL" id="SQF40481.1"/>
    </source>
</evidence>
<dbReference type="PANTHER" id="PTHR47099:SF1">
    <property type="entry name" value="METHYLCOBAMIDE:COM METHYLTRANSFERASE MTBA"/>
    <property type="match status" value="1"/>
</dbReference>
<dbReference type="EMBL" id="LS483343">
    <property type="protein sequence ID" value="SQF40481.1"/>
    <property type="molecule type" value="Genomic_DNA"/>
</dbReference>
<dbReference type="GO" id="GO:0006779">
    <property type="term" value="P:porphyrin-containing compound biosynthetic process"/>
    <property type="evidence" value="ECO:0007669"/>
    <property type="project" value="InterPro"/>
</dbReference>
<accession>A0A2X3XZA0</accession>
<dbReference type="Proteomes" id="UP000249495">
    <property type="component" value="Chromosome 1"/>
</dbReference>
<dbReference type="InterPro" id="IPR038071">
    <property type="entry name" value="UROD/MetE-like_sf"/>
</dbReference>
<reference evidence="2 3" key="1">
    <citation type="submission" date="2018-06" db="EMBL/GenBank/DDBJ databases">
        <authorList>
            <consortium name="Pathogen Informatics"/>
            <person name="Doyle S."/>
        </authorList>
    </citation>
    <scope>NUCLEOTIDE SEQUENCE [LARGE SCALE GENOMIC DNA]</scope>
    <source>
        <strain evidence="2 3">NCTC12278</strain>
    </source>
</reference>
<organism evidence="2 3">
    <name type="scientific">Streptococcus ferus</name>
    <dbReference type="NCBI Taxonomy" id="1345"/>
    <lineage>
        <taxon>Bacteria</taxon>
        <taxon>Bacillati</taxon>
        <taxon>Bacillota</taxon>
        <taxon>Bacilli</taxon>
        <taxon>Lactobacillales</taxon>
        <taxon>Streptococcaceae</taxon>
        <taxon>Streptococcus</taxon>
    </lineage>
</organism>
<sequence>MVSKKEWVLKAFRGEKVDRIPVGFWHHFTEEKDFGRGPADVQVVQQNIEGHKRFIEAVRPDFIKLMSDGFFTYPNGLISTKVRSVKELAGIQSIGADHPWFQQQVDLIKHIKSTFVEDILAIYNIFSPATYLKWQLSGKVADGDQILADFLKEDAQLLRQVLQVIADDIAILVKKVIQEADIEGIYLSVQSIQDNRISSKDYKEIIAPSDVALIEAAAEAGGLTVLHICGYEGATNDVSLFKDYPVQVVNWAVVPEGITLAEGRQLFDHKTVLGGFVNTKEGLLYKGNKEAIQAEVHRLIKEAGDEGIIIGADCTIPSDIDPQRILWVKEAVAE</sequence>
<dbReference type="GO" id="GO:0004853">
    <property type="term" value="F:uroporphyrinogen decarboxylase activity"/>
    <property type="evidence" value="ECO:0007669"/>
    <property type="project" value="InterPro"/>
</dbReference>
<evidence type="ECO:0000313" key="3">
    <source>
        <dbReference type="Proteomes" id="UP000249495"/>
    </source>
</evidence>
<feature type="domain" description="Uroporphyrinogen decarboxylase (URO-D)" evidence="1">
    <location>
        <begin position="80"/>
        <end position="333"/>
    </location>
</feature>
<name>A0A2X3XZA0_9STRE</name>
<dbReference type="InterPro" id="IPR000257">
    <property type="entry name" value="Uroporphyrinogen_deCOase"/>
</dbReference>
<dbReference type="Gene3D" id="3.20.20.210">
    <property type="match status" value="1"/>
</dbReference>
<dbReference type="PANTHER" id="PTHR47099">
    <property type="entry name" value="METHYLCOBAMIDE:COM METHYLTRANSFERASE MTBA"/>
    <property type="match status" value="1"/>
</dbReference>
<dbReference type="Pfam" id="PF01208">
    <property type="entry name" value="URO-D"/>
    <property type="match status" value="1"/>
</dbReference>
<dbReference type="SUPFAM" id="SSF51726">
    <property type="entry name" value="UROD/MetE-like"/>
    <property type="match status" value="1"/>
</dbReference>
<dbReference type="AlphaFoldDB" id="A0A2X3XZA0"/>
<dbReference type="STRING" id="1123303.GCA_000372425_00578"/>
<dbReference type="RefSeq" id="WP_018029907.1">
    <property type="nucleotide sequence ID" value="NZ_LS483343.1"/>
</dbReference>
<dbReference type="OrthoDB" id="7375127at2"/>